<organism evidence="2 3">
    <name type="scientific">Agrococcus baldri</name>
    <dbReference type="NCBI Taxonomy" id="153730"/>
    <lineage>
        <taxon>Bacteria</taxon>
        <taxon>Bacillati</taxon>
        <taxon>Actinomycetota</taxon>
        <taxon>Actinomycetes</taxon>
        <taxon>Micrococcales</taxon>
        <taxon>Microbacteriaceae</taxon>
        <taxon>Agrococcus</taxon>
    </lineage>
</organism>
<dbReference type="Proteomes" id="UP000198506">
    <property type="component" value="Unassembled WGS sequence"/>
</dbReference>
<dbReference type="InterPro" id="IPR007922">
    <property type="entry name" value="DciA-like"/>
</dbReference>
<sequence>MRELAPTEPERVWLRLKAKLGNPEMVTRDGRRRSRRDPDASVPFGKGRDPHSLGDVLGTFAEDRGWVTTLARADVMGHWPELVGEENADRTEPISFEDGVLTVRCASTAWTQQMRILRAETTTRILARFPDCGLTSVRFIGPDLPSFSRGRRSVPGRGPRDTWG</sequence>
<dbReference type="EMBL" id="FOZN01000002">
    <property type="protein sequence ID" value="SFS10420.1"/>
    <property type="molecule type" value="Genomic_DNA"/>
</dbReference>
<dbReference type="AlphaFoldDB" id="A0AA94HM89"/>
<gene>
    <name evidence="2" type="ORF">SAMN04487783_1407</name>
</gene>
<comment type="caution">
    <text evidence="2">The sequence shown here is derived from an EMBL/GenBank/DDBJ whole genome shotgun (WGS) entry which is preliminary data.</text>
</comment>
<evidence type="ECO:0000256" key="1">
    <source>
        <dbReference type="SAM" id="MobiDB-lite"/>
    </source>
</evidence>
<evidence type="ECO:0000313" key="3">
    <source>
        <dbReference type="Proteomes" id="UP000198506"/>
    </source>
</evidence>
<keyword evidence="3" id="KW-1185">Reference proteome</keyword>
<accession>A0AA94HM89</accession>
<dbReference type="RefSeq" id="WP_177220288.1">
    <property type="nucleotide sequence ID" value="NZ_FOZN01000002.1"/>
</dbReference>
<proteinExistence type="predicted"/>
<evidence type="ECO:0000313" key="2">
    <source>
        <dbReference type="EMBL" id="SFS10420.1"/>
    </source>
</evidence>
<feature type="region of interest" description="Disordered" evidence="1">
    <location>
        <begin position="24"/>
        <end position="50"/>
    </location>
</feature>
<reference evidence="2 3" key="1">
    <citation type="submission" date="2016-10" db="EMBL/GenBank/DDBJ databases">
        <authorList>
            <person name="Varghese N."/>
            <person name="Submissions S."/>
        </authorList>
    </citation>
    <scope>NUCLEOTIDE SEQUENCE [LARGE SCALE GENOMIC DNA]</scope>
    <source>
        <strain evidence="2 3">IAM 15147</strain>
    </source>
</reference>
<dbReference type="PANTHER" id="PTHR36456:SF1">
    <property type="entry name" value="UPF0232 PROTEIN SCO3875"/>
    <property type="match status" value="1"/>
</dbReference>
<dbReference type="Pfam" id="PF05258">
    <property type="entry name" value="DciA"/>
    <property type="match status" value="1"/>
</dbReference>
<protein>
    <submittedName>
        <fullName evidence="2">Predicted nucleic acid-binding protein, contains Zn-ribbon domain (Includes truncated derivatives)</fullName>
    </submittedName>
</protein>
<dbReference type="PANTHER" id="PTHR36456">
    <property type="entry name" value="UPF0232 PROTEIN SCO3875"/>
    <property type="match status" value="1"/>
</dbReference>
<name>A0AA94HM89_9MICO</name>